<dbReference type="OrthoDB" id="6463131at2"/>
<keyword evidence="1" id="KW-0812">Transmembrane</keyword>
<proteinExistence type="predicted"/>
<keyword evidence="1" id="KW-0472">Membrane</keyword>
<reference evidence="3" key="1">
    <citation type="submission" date="2016-10" db="EMBL/GenBank/DDBJ databases">
        <authorList>
            <person name="Varghese N."/>
            <person name="Submissions S."/>
        </authorList>
    </citation>
    <scope>NUCLEOTIDE SEQUENCE [LARGE SCALE GENOMIC DNA]</scope>
    <source>
        <strain evidence="3">OV426</strain>
    </source>
</reference>
<evidence type="ECO:0000313" key="3">
    <source>
        <dbReference type="Proteomes" id="UP000198968"/>
    </source>
</evidence>
<evidence type="ECO:0000256" key="1">
    <source>
        <dbReference type="SAM" id="Phobius"/>
    </source>
</evidence>
<organism evidence="2 3">
    <name type="scientific">Candidatus Pantoea varia</name>
    <dbReference type="NCBI Taxonomy" id="1881036"/>
    <lineage>
        <taxon>Bacteria</taxon>
        <taxon>Pseudomonadati</taxon>
        <taxon>Pseudomonadota</taxon>
        <taxon>Gammaproteobacteria</taxon>
        <taxon>Enterobacterales</taxon>
        <taxon>Erwiniaceae</taxon>
        <taxon>Pantoea</taxon>
    </lineage>
</organism>
<evidence type="ECO:0000313" key="2">
    <source>
        <dbReference type="EMBL" id="SFO18334.1"/>
    </source>
</evidence>
<protein>
    <submittedName>
        <fullName evidence="2">Uncharacterized protein</fullName>
    </submittedName>
</protein>
<keyword evidence="3" id="KW-1185">Reference proteome</keyword>
<feature type="transmembrane region" description="Helical" evidence="1">
    <location>
        <begin position="7"/>
        <end position="23"/>
    </location>
</feature>
<accession>A0A1I5F3N3</accession>
<keyword evidence="1" id="KW-1133">Transmembrane helix</keyword>
<sequence>MKKSLKITLAVLIVCVIGLYYGLQYLSMEFSDGADYTEKDKREYNFYTPELLKNMPRVSNVYSFHYSNVSGPNPALIHQVIFFGTTDPLKINAWLEKNGFKKAEMCNKNRDCWVGQDPNMTVSVGFEENPAANRVEMVDKAG</sequence>
<dbReference type="Proteomes" id="UP000198968">
    <property type="component" value="Unassembled WGS sequence"/>
</dbReference>
<dbReference type="EMBL" id="FOVG01000003">
    <property type="protein sequence ID" value="SFO18334.1"/>
    <property type="molecule type" value="Genomic_DNA"/>
</dbReference>
<dbReference type="RefSeq" id="WP_090965411.1">
    <property type="nucleotide sequence ID" value="NZ_FOVG01000003.1"/>
</dbReference>
<dbReference type="AlphaFoldDB" id="A0A1I5F3N3"/>
<gene>
    <name evidence="2" type="ORF">SAMN05428971_3245</name>
</gene>
<name>A0A1I5F3N3_9GAMM</name>